<evidence type="ECO:0000256" key="13">
    <source>
        <dbReference type="ARBA" id="ARBA00023242"/>
    </source>
</evidence>
<comment type="caution">
    <text evidence="23">The sequence shown here is derived from an EMBL/GenBank/DDBJ whole genome shotgun (WGS) entry which is preliminary data.</text>
</comment>
<accession>A0ABR4NTL6</accession>
<dbReference type="Pfam" id="PF00454">
    <property type="entry name" value="PI3_PI4_kinase"/>
    <property type="match status" value="1"/>
</dbReference>
<evidence type="ECO:0000256" key="15">
    <source>
        <dbReference type="ARBA" id="ARBA00029679"/>
    </source>
</evidence>
<dbReference type="InterPro" id="IPR003152">
    <property type="entry name" value="FATC_dom"/>
</dbReference>
<evidence type="ECO:0000256" key="5">
    <source>
        <dbReference type="ARBA" id="ARBA00022527"/>
    </source>
</evidence>
<sequence>MESQVRYLDDLVAAIHMSRRQTDQTSVGTAIFQDGDVDTKSLQIVHTLLRNINDITSETPEVIFHKSLTALDVTLSTKPYLLRVPSELHSVDNVLIIDLINGLLKLAERCYPNIHKLWFIRQKIGKWCQVTTRLYGIELKTMINKHLLNLLVKFESDCKIFLVSSQNLNIQLFLHNLKELYTLLYWFSSPPETFGDSLFLLQGNMGLNDWDLMYQRLTRIILYIFASIQLTVDATKEERNSYNSLQVNFINLVATFLINRSYTATGSKRSVVSIEQLKFTLDIVNQFMKSKFNIIQENTVFCKSLLRVYILCLKQDGRSESQMIKNFNDTLPIEQWMEKIERNHTNDEKYTTLERVLLLIYFDIDRRQNADDIHYEQSDKIWYTKNCQPLIALIAHPLSSKSKQLENLRHYILNSFTNKKANNSFIVLEMNKLEPGIIDRNGHEYKALMKECSISIKRAIKTNNSAKLTKWIKLLGKLACIESTFPNITQQNQNILTNAKDLCSVCDAHTSGNEFMNISPSRPPAEQSSEVYKILIKYFIRNPNSNDFPEPLASGIVLCIHKIFAHFQPPPLLDSGNNPTPLFEFFEKCFQCSSRYLRLQSCKILPLWNISNLHNSDDKISIETIKFLQKYDNPIIMENIVISWIKITVTTNGDVFDTLLLKLIDLFNSENYALHIMIREQIVKMSQTLNKTPYQLLSPILPILLRQVIKNITQKKVTFQRLTNLIGYKGKVVLDIFQRYIVPYATIQYKNDIFGEMAKIMCDSDPDFLMKQKEHMLTKNSRQIFAVALVKHGFFSLDTIETLFLNRVPFFDRRYIGAYLPDYKTLAEITKLYKNKDLNEPADIENENMVLCSLRYLTTNFEKDKRHGAGYKNINNWTKDQEVLFQKNLQENILGIFQVFSSDIHDVEGKTTYYEKLRVINGIMFLIKHASKKCIISALAQLSICLQSGLEIPEVRYVAMRCWHLLIKTLTEEELSTVIDSLIAFVLIRWDEFNKRLQNLTLSILTTLVKEKQLLLLKIKPYISLALLSNSEIKVLDIDPNFSRLVAKLRNTTELLPIFINNLQSNNRFVIQQNLRDIEKYLSRKQSDLFNDDQIKNNGTNLSSLIGALLDTAHKYRSTHPNLCETCAKCISMIGVPDLSDKLLETTTKNEWKVYDLNDYKQTVHFLIWIINDTLVPSFWQSENPSKQLFFALVMQESLKYCGLSSQSWDINQPEKHPNEWNLWNRFNTISKTTLYPLLSSLYLSQSWNEYVPLQYPSFNFRDGYKIWIKSFVLDLLKTGTTEDHPLHVFSSLIREDDGSLSKMLLPYICLDIIIQSKSGSEHEKIMQNIILEVKSVLTCEIKGLNHLQKDSLKMCYEIVFSVHEYCKKWITKFKQEYNRNNGTFIIREDKYLRMLGRIEYFLQSVPLNLLAQKSLETNAFERSALYLEEYFRSSNFNKEKSLPVLKDLQTTYEEIGDIDSIDGLLKSFSSENFVTKIEELQYSDKWNMALDCFDILGNFPQERDVPKIMIKSMFDHHLYKEVVEKIPKLLSRKDIQIDNNEIQLYIRGIESSILEGDFNEITKWTKKIEQLNHVQDPELILQYNLGKAFSYIPCANRVKVNNYIKKCYQMIGTQYASTSNSTTLLKTQSLLTKLHGLYDITILNDCVDSIQYESRLKILDNRRLRVGANFDPNFYILSLRKAYDKLEKDKIIKRDLTETYFSIAHEARVNSRLDIAAKSLMYCLENDHPQSELEFAEILWKDGENDRALKLVREIHEKYKLSENVSSRDKSEVLLKFTEWLDQSNNSASEQIIAQYQDIFNLDPDWEEPYYSMGLYFSRLLERRKAEGYQSDGKLEFKSVSYFLLAFEKNTVKIREHLPKVITFWLDIAASAITETAPNRNAILKKTTADICKQIEMAIQNCPTYVWYSVLTQLLSRLLHPHNSSAKLIMHILLSLSIEYPEHILWHISVLCQSNSSKRVKCGREILEKYKKHTENPQELVNSAINLTTSLTRICLQEVKNVSSRSGKSLEHDFKFDMTIAPTKMAVPVRKNLEMISPKSAESMKSYKPFGGIVSIAKFSSSYKIFSSLKKPKKITIIGSDGNIYEIMCKKEDVRQDNQYMQFASTMDFLLGKDLDSTKRKLGITIYSVLSLREDCGLLEIVPDVITLRSIFTTQYESRKVKYSMKSMYEKWQNTPDELKMNFYNDQLTKFKPILHEWFLENFPEPINWFKARNTYARSYAVMAMVGYILGLGDRHCENILLDIKTGKVLHVDFDCLFEKGKNLPVPEIVPFRLTQNLQDALGILGTEGTFKRTSEVTLALMRQNEVALMNIIETIIYDRNMDHSIQKALRTLRNKIRGIDPRDGLLLSVSGQAETLIQEATSKDNLSRMYIGWLPFW</sequence>
<dbReference type="InterPro" id="IPR050517">
    <property type="entry name" value="DDR_Repair_Kinase"/>
</dbReference>
<evidence type="ECO:0000256" key="3">
    <source>
        <dbReference type="ARBA" id="ARBA00012513"/>
    </source>
</evidence>
<feature type="domain" description="FAT" evidence="21">
    <location>
        <begin position="1410"/>
        <end position="1955"/>
    </location>
</feature>
<comment type="subcellular location">
    <subcellularLocation>
        <location evidence="1">Nucleus</location>
    </subcellularLocation>
</comment>
<keyword evidence="10" id="KW-0067">ATP-binding</keyword>
<evidence type="ECO:0000313" key="24">
    <source>
        <dbReference type="Proteomes" id="UP001623330"/>
    </source>
</evidence>
<comment type="catalytic activity">
    <reaction evidence="18">
        <text>L-threonyl-[protein] + ATP = O-phospho-L-threonyl-[protein] + ADP + H(+)</text>
        <dbReference type="Rhea" id="RHEA:46608"/>
        <dbReference type="Rhea" id="RHEA-COMP:11060"/>
        <dbReference type="Rhea" id="RHEA-COMP:11605"/>
        <dbReference type="ChEBI" id="CHEBI:15378"/>
        <dbReference type="ChEBI" id="CHEBI:30013"/>
        <dbReference type="ChEBI" id="CHEBI:30616"/>
        <dbReference type="ChEBI" id="CHEBI:61977"/>
        <dbReference type="ChEBI" id="CHEBI:456216"/>
        <dbReference type="EC" id="2.7.11.1"/>
    </reaction>
</comment>
<dbReference type="CDD" id="cd00892">
    <property type="entry name" value="PIKKc_ATR"/>
    <property type="match status" value="1"/>
</dbReference>
<dbReference type="PROSITE" id="PS00916">
    <property type="entry name" value="PI3_4_KINASE_2"/>
    <property type="match status" value="1"/>
</dbReference>
<evidence type="ECO:0000256" key="18">
    <source>
        <dbReference type="ARBA" id="ARBA00047899"/>
    </source>
</evidence>
<dbReference type="PROSITE" id="PS50290">
    <property type="entry name" value="PI3_4_KINASE_3"/>
    <property type="match status" value="1"/>
</dbReference>
<dbReference type="InterPro" id="IPR016024">
    <property type="entry name" value="ARM-type_fold"/>
</dbReference>
<evidence type="ECO:0000256" key="14">
    <source>
        <dbReference type="ARBA" id="ARBA00023254"/>
    </source>
</evidence>
<dbReference type="SMART" id="SM01343">
    <property type="entry name" value="FATC"/>
    <property type="match status" value="1"/>
</dbReference>
<dbReference type="Pfam" id="PF25030">
    <property type="entry name" value="M-HEAT_ATR"/>
    <property type="match status" value="1"/>
</dbReference>
<dbReference type="PROSITE" id="PS00915">
    <property type="entry name" value="PI3_4_KINASE_1"/>
    <property type="match status" value="1"/>
</dbReference>
<evidence type="ECO:0000256" key="1">
    <source>
        <dbReference type="ARBA" id="ARBA00004123"/>
    </source>
</evidence>
<dbReference type="Pfam" id="PF23593">
    <property type="entry name" value="HEAT_ATR"/>
    <property type="match status" value="1"/>
</dbReference>
<dbReference type="PROSITE" id="PS51190">
    <property type="entry name" value="FATC"/>
    <property type="match status" value="1"/>
</dbReference>
<dbReference type="InterPro" id="IPR036940">
    <property type="entry name" value="PI3/4_kinase_cat_sf"/>
</dbReference>
<dbReference type="EMBL" id="JBEVYD010000005">
    <property type="protein sequence ID" value="KAL3232074.1"/>
    <property type="molecule type" value="Genomic_DNA"/>
</dbReference>
<proteinExistence type="inferred from homology"/>
<dbReference type="InterPro" id="IPR000403">
    <property type="entry name" value="PI3/4_kinase_cat_dom"/>
</dbReference>
<dbReference type="PANTHER" id="PTHR11139">
    <property type="entry name" value="ATAXIA TELANGIECTASIA MUTATED ATM -RELATED"/>
    <property type="match status" value="1"/>
</dbReference>
<dbReference type="SUPFAM" id="SSF48371">
    <property type="entry name" value="ARM repeat"/>
    <property type="match status" value="1"/>
</dbReference>
<keyword evidence="6" id="KW-0808">Transferase</keyword>
<keyword evidence="7" id="KW-0547">Nucleotide-binding</keyword>
<evidence type="ECO:0000256" key="12">
    <source>
        <dbReference type="ARBA" id="ARBA00023204"/>
    </source>
</evidence>
<dbReference type="SMART" id="SM00802">
    <property type="entry name" value="UME"/>
    <property type="match status" value="1"/>
</dbReference>
<dbReference type="EC" id="2.7.11.1" evidence="3"/>
<evidence type="ECO:0000256" key="11">
    <source>
        <dbReference type="ARBA" id="ARBA00022853"/>
    </source>
</evidence>
<evidence type="ECO:0000256" key="10">
    <source>
        <dbReference type="ARBA" id="ARBA00022840"/>
    </source>
</evidence>
<evidence type="ECO:0000256" key="19">
    <source>
        <dbReference type="ARBA" id="ARBA00048679"/>
    </source>
</evidence>
<evidence type="ECO:0000256" key="4">
    <source>
        <dbReference type="ARBA" id="ARBA00021345"/>
    </source>
</evidence>
<evidence type="ECO:0000313" key="23">
    <source>
        <dbReference type="EMBL" id="KAL3232074.1"/>
    </source>
</evidence>
<evidence type="ECO:0000256" key="7">
    <source>
        <dbReference type="ARBA" id="ARBA00022741"/>
    </source>
</evidence>
<dbReference type="InterPro" id="IPR057564">
    <property type="entry name" value="HEAT_ATR"/>
</dbReference>
<dbReference type="InterPro" id="IPR018936">
    <property type="entry name" value="PI3/4_kinase_CS"/>
</dbReference>
<evidence type="ECO:0000256" key="16">
    <source>
        <dbReference type="ARBA" id="ARBA00030459"/>
    </source>
</evidence>
<dbReference type="InterPro" id="IPR058681">
    <property type="entry name" value="HEAT_MEC1_N"/>
</dbReference>
<dbReference type="Pfam" id="PF08064">
    <property type="entry name" value="UME"/>
    <property type="match status" value="1"/>
</dbReference>
<dbReference type="Pfam" id="PF25385">
    <property type="entry name" value="HEAT_MEC1_N"/>
    <property type="match status" value="1"/>
</dbReference>
<dbReference type="InterPro" id="IPR056802">
    <property type="entry name" value="ATR-like_M-HEAT"/>
</dbReference>
<reference evidence="23 24" key="1">
    <citation type="submission" date="2024-05" db="EMBL/GenBank/DDBJ databases">
        <title>Long read based assembly of the Candida bracarensis genome reveals expanded adhesin content.</title>
        <authorList>
            <person name="Marcet-Houben M."/>
            <person name="Ksiezopolska E."/>
            <person name="Gabaldon T."/>
        </authorList>
    </citation>
    <scope>NUCLEOTIDE SEQUENCE [LARGE SCALE GENOMIC DNA]</scope>
    <source>
        <strain evidence="23 24">CBM6</strain>
    </source>
</reference>
<dbReference type="SMART" id="SM00146">
    <property type="entry name" value="PI3Kc"/>
    <property type="match status" value="1"/>
</dbReference>
<keyword evidence="12" id="KW-0234">DNA repair</keyword>
<comment type="similarity">
    <text evidence="2">Belongs to the PI3/PI4-kinase family. ATM subfamily.</text>
</comment>
<keyword evidence="13" id="KW-0539">Nucleus</keyword>
<evidence type="ECO:0000259" key="21">
    <source>
        <dbReference type="PROSITE" id="PS51189"/>
    </source>
</evidence>
<protein>
    <recommendedName>
        <fullName evidence="4">Serine/threonine-protein kinase MEC1</fullName>
        <ecNumber evidence="3">2.7.11.1</ecNumber>
    </recommendedName>
    <alternativeName>
        <fullName evidence="17">ATR homolog</fullName>
    </alternativeName>
    <alternativeName>
        <fullName evidence="16">DNA-damage checkpoint kinase MEC1</fullName>
    </alternativeName>
    <alternativeName>
        <fullName evidence="15">Mitosis entry checkpoint protein 1</fullName>
    </alternativeName>
</protein>
<keyword evidence="11" id="KW-0156">Chromatin regulator</keyword>
<dbReference type="Pfam" id="PF02259">
    <property type="entry name" value="FAT"/>
    <property type="match status" value="1"/>
</dbReference>
<comment type="catalytic activity">
    <reaction evidence="19">
        <text>L-seryl-[protein] + ATP = O-phospho-L-seryl-[protein] + ADP + H(+)</text>
        <dbReference type="Rhea" id="RHEA:17989"/>
        <dbReference type="Rhea" id="RHEA-COMP:9863"/>
        <dbReference type="Rhea" id="RHEA-COMP:11604"/>
        <dbReference type="ChEBI" id="CHEBI:15378"/>
        <dbReference type="ChEBI" id="CHEBI:29999"/>
        <dbReference type="ChEBI" id="CHEBI:30616"/>
        <dbReference type="ChEBI" id="CHEBI:83421"/>
        <dbReference type="ChEBI" id="CHEBI:456216"/>
        <dbReference type="EC" id="2.7.11.1"/>
    </reaction>
</comment>
<dbReference type="PANTHER" id="PTHR11139:SF125">
    <property type="entry name" value="SERINE_THREONINE-PROTEIN KINASE MEC1"/>
    <property type="match status" value="1"/>
</dbReference>
<feature type="domain" description="FATC" evidence="22">
    <location>
        <begin position="2347"/>
        <end position="2379"/>
    </location>
</feature>
<gene>
    <name evidence="23" type="ORF">RNJ44_03990</name>
</gene>
<keyword evidence="9 23" id="KW-0418">Kinase</keyword>
<dbReference type="Gene3D" id="1.10.1070.11">
    <property type="entry name" value="Phosphatidylinositol 3-/4-kinase, catalytic domain"/>
    <property type="match status" value="1"/>
</dbReference>
<evidence type="ECO:0000259" key="20">
    <source>
        <dbReference type="PROSITE" id="PS50290"/>
    </source>
</evidence>
<evidence type="ECO:0000256" key="17">
    <source>
        <dbReference type="ARBA" id="ARBA00033001"/>
    </source>
</evidence>
<name>A0ABR4NTL6_9SACH</name>
<evidence type="ECO:0000256" key="2">
    <source>
        <dbReference type="ARBA" id="ARBA00010769"/>
    </source>
</evidence>
<dbReference type="PROSITE" id="PS51189">
    <property type="entry name" value="FAT"/>
    <property type="match status" value="1"/>
</dbReference>
<dbReference type="Proteomes" id="UP001623330">
    <property type="component" value="Unassembled WGS sequence"/>
</dbReference>
<keyword evidence="14" id="KW-0469">Meiosis</keyword>
<keyword evidence="8" id="KW-0227">DNA damage</keyword>
<organism evidence="23 24">
    <name type="scientific">Nakaseomyces bracarensis</name>
    <dbReference type="NCBI Taxonomy" id="273131"/>
    <lineage>
        <taxon>Eukaryota</taxon>
        <taxon>Fungi</taxon>
        <taxon>Dikarya</taxon>
        <taxon>Ascomycota</taxon>
        <taxon>Saccharomycotina</taxon>
        <taxon>Saccharomycetes</taxon>
        <taxon>Saccharomycetales</taxon>
        <taxon>Saccharomycetaceae</taxon>
        <taxon>Nakaseomyces</taxon>
    </lineage>
</organism>
<dbReference type="InterPro" id="IPR012993">
    <property type="entry name" value="UME"/>
</dbReference>
<dbReference type="Pfam" id="PF02260">
    <property type="entry name" value="FATC"/>
    <property type="match status" value="1"/>
</dbReference>
<dbReference type="Gene3D" id="3.30.1010.10">
    <property type="entry name" value="Phosphatidylinositol 3-kinase Catalytic Subunit, Chain A, domain 4"/>
    <property type="match status" value="1"/>
</dbReference>
<dbReference type="SUPFAM" id="SSF56112">
    <property type="entry name" value="Protein kinase-like (PK-like)"/>
    <property type="match status" value="1"/>
</dbReference>
<evidence type="ECO:0000256" key="6">
    <source>
        <dbReference type="ARBA" id="ARBA00022679"/>
    </source>
</evidence>
<dbReference type="InterPro" id="IPR014009">
    <property type="entry name" value="PIK_FAT"/>
</dbReference>
<feature type="domain" description="PI3K/PI4K catalytic" evidence="20">
    <location>
        <begin position="2060"/>
        <end position="2363"/>
    </location>
</feature>
<evidence type="ECO:0000256" key="8">
    <source>
        <dbReference type="ARBA" id="ARBA00022763"/>
    </source>
</evidence>
<dbReference type="GO" id="GO:0016301">
    <property type="term" value="F:kinase activity"/>
    <property type="evidence" value="ECO:0007669"/>
    <property type="project" value="UniProtKB-KW"/>
</dbReference>
<evidence type="ECO:0000259" key="22">
    <source>
        <dbReference type="PROSITE" id="PS51190"/>
    </source>
</evidence>
<keyword evidence="24" id="KW-1185">Reference proteome</keyword>
<dbReference type="InterPro" id="IPR011009">
    <property type="entry name" value="Kinase-like_dom_sf"/>
</dbReference>
<evidence type="ECO:0000256" key="9">
    <source>
        <dbReference type="ARBA" id="ARBA00022777"/>
    </source>
</evidence>
<dbReference type="InterPro" id="IPR003151">
    <property type="entry name" value="PIK-rel_kinase_FAT"/>
</dbReference>
<keyword evidence="5" id="KW-0723">Serine/threonine-protein kinase</keyword>